<feature type="chain" id="PRO_5046875944" evidence="1">
    <location>
        <begin position="28"/>
        <end position="616"/>
    </location>
</feature>
<evidence type="ECO:0000313" key="3">
    <source>
        <dbReference type="Proteomes" id="UP000652074"/>
    </source>
</evidence>
<evidence type="ECO:0000313" key="2">
    <source>
        <dbReference type="EMBL" id="NMF87177.1"/>
    </source>
</evidence>
<comment type="caution">
    <text evidence="2">The sequence shown here is derived from an EMBL/GenBank/DDBJ whole genome shotgun (WGS) entry which is preliminary data.</text>
</comment>
<sequence>MKSRTAFVLKPCVATAIAMAFSSGANALDFEFADGWKGNWSSSLSLGTSIRARNPDSALYGQGNGALVGRTDGTGNNTIDEGNLNYKRGDAFSTQLKLLTEVEIKKGTMGAFVRGKAWHDFTLNDQNVHLGNQPNGYNGYDFATNRITKKKPLSDDGFERLNKFSGVYLLDAYAYDSFDIAGNPLQLRVGNQVINWGESLFIQGVNQINPIDVPSFRKPGVQVKEVFLPVPIVQANQTLGDIGSVEVFYQWKWRNTPIEAGCGNYWGVAGGSIGASPNNCFNAVSIAGSSPFGLNSGFFVNTVEGNEPSDSGQFGVAFRTYADALDAEIGAYAMKIHSRTPVISLQFGDFSSRGSAVPFASKWEYPEDIKIYGLSYATNVKGWSVGAEVSHSRDVPAQIDGNDLLLSGLGATGFIVPGTPVPFGPYGQSALAAQAGNGYLVGYTRTNKTQLQLNTIKVGNGILGAEQYLFVGEVGFQWNDLDGSLRYNRPFIFGPGPAASYGAPCAALNISKEGCGDDGYVTDFAWGYRLKMELTYNNIYNSGITFQPSVFWSHDVDGWSVDSQFSEGRQVLGLGARFSYAKKYNLELNAVRYNRDAKFDPLRDRDFYSATVSMSF</sequence>
<evidence type="ECO:0000256" key="1">
    <source>
        <dbReference type="SAM" id="SignalP"/>
    </source>
</evidence>
<reference evidence="2 3" key="1">
    <citation type="submission" date="2019-12" db="EMBL/GenBank/DDBJ databases">
        <title>Comparative genomics gives insights into the taxonomy of the Azoarcus-Aromatoleum group and reveals separate origins of nif in the plant-associated Azoarcus and non-plant-associated Aromatoleum sub-groups.</title>
        <authorList>
            <person name="Lafos M."/>
            <person name="Maluk M."/>
            <person name="Batista M."/>
            <person name="Junghare M."/>
            <person name="Carmona M."/>
            <person name="Faoro H."/>
            <person name="Cruz L.M."/>
            <person name="Battistoni F."/>
            <person name="De Souza E."/>
            <person name="Pedrosa F."/>
            <person name="Chen W.-M."/>
            <person name="Poole P.S."/>
            <person name="Dixon R.A."/>
            <person name="James E.K."/>
        </authorList>
    </citation>
    <scope>NUCLEOTIDE SEQUENCE [LARGE SCALE GENOMIC DNA]</scope>
    <source>
        <strain evidence="2 3">ToN1</strain>
    </source>
</reference>
<dbReference type="EMBL" id="WTVR01000002">
    <property type="protein sequence ID" value="NMF87177.1"/>
    <property type="molecule type" value="Genomic_DNA"/>
</dbReference>
<dbReference type="Pfam" id="PF06980">
    <property type="entry name" value="DUF1302"/>
    <property type="match status" value="1"/>
</dbReference>
<protein>
    <submittedName>
        <fullName evidence="2">DUF1302 family protein</fullName>
    </submittedName>
</protein>
<keyword evidence="3" id="KW-1185">Reference proteome</keyword>
<organism evidence="2 3">
    <name type="scientific">Aromatoleum petrolei</name>
    <dbReference type="NCBI Taxonomy" id="76116"/>
    <lineage>
        <taxon>Bacteria</taxon>
        <taxon>Pseudomonadati</taxon>
        <taxon>Pseudomonadota</taxon>
        <taxon>Betaproteobacteria</taxon>
        <taxon>Rhodocyclales</taxon>
        <taxon>Rhodocyclaceae</taxon>
        <taxon>Aromatoleum</taxon>
    </lineage>
</organism>
<dbReference type="Proteomes" id="UP000652074">
    <property type="component" value="Unassembled WGS sequence"/>
</dbReference>
<proteinExistence type="predicted"/>
<accession>A0ABX1MPW0</accession>
<dbReference type="InterPro" id="IPR010727">
    <property type="entry name" value="DUF1302"/>
</dbReference>
<feature type="signal peptide" evidence="1">
    <location>
        <begin position="1"/>
        <end position="27"/>
    </location>
</feature>
<keyword evidence="1" id="KW-0732">Signal</keyword>
<name>A0ABX1MPW0_9RHOO</name>
<gene>
    <name evidence="2" type="ORF">GPA26_01645</name>
</gene>
<dbReference type="RefSeq" id="WP_169204626.1">
    <property type="nucleotide sequence ID" value="NZ_CP059560.1"/>
</dbReference>